<keyword evidence="4" id="KW-1185">Reference proteome</keyword>
<dbReference type="Pfam" id="PF07808">
    <property type="entry name" value="RED_N"/>
    <property type="match status" value="1"/>
</dbReference>
<reference evidence="3" key="1">
    <citation type="submission" date="2020-08" db="EMBL/GenBank/DDBJ databases">
        <title>Multicomponent nature underlies the extraordinary mechanical properties of spider dragline silk.</title>
        <authorList>
            <person name="Kono N."/>
            <person name="Nakamura H."/>
            <person name="Mori M."/>
            <person name="Yoshida Y."/>
            <person name="Ohtoshi R."/>
            <person name="Malay A.D."/>
            <person name="Moran D.A.P."/>
            <person name="Tomita M."/>
            <person name="Numata K."/>
            <person name="Arakawa K."/>
        </authorList>
    </citation>
    <scope>NUCLEOTIDE SEQUENCE</scope>
</reference>
<feature type="region of interest" description="Disordered" evidence="1">
    <location>
        <begin position="1"/>
        <end position="22"/>
    </location>
</feature>
<feature type="domain" description="RED-like N-terminal" evidence="2">
    <location>
        <begin position="39"/>
        <end position="73"/>
    </location>
</feature>
<dbReference type="EMBL" id="BMAW01054313">
    <property type="protein sequence ID" value="GFS95721.1"/>
    <property type="molecule type" value="Genomic_DNA"/>
</dbReference>
<accession>A0A8X6N6E3</accession>
<feature type="compositionally biased region" description="Basic and acidic residues" evidence="1">
    <location>
        <begin position="48"/>
        <end position="65"/>
    </location>
</feature>
<name>A0A8X6N6E3_NEPPI</name>
<proteinExistence type="predicted"/>
<organism evidence="3 4">
    <name type="scientific">Nephila pilipes</name>
    <name type="common">Giant wood spider</name>
    <name type="synonym">Nephila maculata</name>
    <dbReference type="NCBI Taxonomy" id="299642"/>
    <lineage>
        <taxon>Eukaryota</taxon>
        <taxon>Metazoa</taxon>
        <taxon>Ecdysozoa</taxon>
        <taxon>Arthropoda</taxon>
        <taxon>Chelicerata</taxon>
        <taxon>Arachnida</taxon>
        <taxon>Araneae</taxon>
        <taxon>Araneomorphae</taxon>
        <taxon>Entelegynae</taxon>
        <taxon>Araneoidea</taxon>
        <taxon>Nephilidae</taxon>
        <taxon>Nephila</taxon>
    </lineage>
</organism>
<dbReference type="Proteomes" id="UP000887013">
    <property type="component" value="Unassembled WGS sequence"/>
</dbReference>
<gene>
    <name evidence="3" type="ORF">NPIL_197921</name>
</gene>
<evidence type="ECO:0000259" key="2">
    <source>
        <dbReference type="Pfam" id="PF07808"/>
    </source>
</evidence>
<sequence>MCKCMITNHPRTTLSPSPPKRKGKSFFKYRCFGGLFSNESGNENMTQRYKDRTKERRDGVNPDYQKEDPVTSVQIIVQLLRMLILNIILRNEVVKCETRV</sequence>
<evidence type="ECO:0000256" key="1">
    <source>
        <dbReference type="SAM" id="MobiDB-lite"/>
    </source>
</evidence>
<comment type="caution">
    <text evidence="3">The sequence shown here is derived from an EMBL/GenBank/DDBJ whole genome shotgun (WGS) entry which is preliminary data.</text>
</comment>
<dbReference type="InterPro" id="IPR012916">
    <property type="entry name" value="RED_N"/>
</dbReference>
<protein>
    <recommendedName>
        <fullName evidence="2">RED-like N-terminal domain-containing protein</fullName>
    </recommendedName>
</protein>
<feature type="region of interest" description="Disordered" evidence="1">
    <location>
        <begin position="42"/>
        <end position="65"/>
    </location>
</feature>
<evidence type="ECO:0000313" key="3">
    <source>
        <dbReference type="EMBL" id="GFS95721.1"/>
    </source>
</evidence>
<dbReference type="AlphaFoldDB" id="A0A8X6N6E3"/>
<evidence type="ECO:0000313" key="4">
    <source>
        <dbReference type="Proteomes" id="UP000887013"/>
    </source>
</evidence>